<dbReference type="KEGG" id="sdf:ACG33_13975"/>
<protein>
    <recommendedName>
        <fullName evidence="3">HD/PDEase domain-containing protein</fullName>
    </recommendedName>
</protein>
<evidence type="ECO:0008006" key="3">
    <source>
        <dbReference type="Google" id="ProtNLM"/>
    </source>
</evidence>
<dbReference type="STRING" id="465721.ACG33_13975"/>
<gene>
    <name evidence="1" type="ORF">ACG33_13975</name>
</gene>
<keyword evidence="2" id="KW-1185">Reference proteome</keyword>
<dbReference type="Proteomes" id="UP000070250">
    <property type="component" value="Chromosome"/>
</dbReference>
<name>A0A127FEA5_STEDE</name>
<sequence>MVAFRAWGASGFPVLLIKSCEEARLRGLRTESSAPALLYGMQYRRSDFDVTNAVQVSSAEAVRRAVGDLFRQAWPNYPLDRLDSAFQDFERLFNGQFPGYYGCDTVYHDLQHSLDGTLAVARLIVAHDRTCPIDERMGPERAVLGVVTALFHDAGYIRQTDDQTHRNGAEFTRSHVSRSAHFIGRYLPTIGMAAWVPVATKIVHFTGYEVQFDQIRLDDHRDRRLGHLIGTGDLIAQMADRCYLEKCRDRLYPEFVLGGIAMPSDEAGKPSVRFSSGLDVLRQTPDFAQEVRHTRLDGEFGGLYRTLEALFNGRNPYMEMIDRNLDYLAEILRTGRWPMLRREPPCFTWERNPVQNIRSLVIGHLKQVWK</sequence>
<dbReference type="AlphaFoldDB" id="A0A127FEA5"/>
<reference evidence="1 2" key="1">
    <citation type="submission" date="2015-06" db="EMBL/GenBank/DDBJ databases">
        <title>A Comprehensive Approach to Explore the Metabolic and Phylogenetic Diversity of Bacterial Steroid Degradation in the Environment: Testosterone as an Example.</title>
        <authorList>
            <person name="Yang F.-C."/>
            <person name="Chen Y.-L."/>
            <person name="Yu C.-P."/>
            <person name="Tang S.-L."/>
            <person name="Wang P.-H."/>
            <person name="Ismail W."/>
            <person name="Wang C.-H."/>
            <person name="Yang C.-Y."/>
            <person name="Chiang Y.-R."/>
        </authorList>
    </citation>
    <scope>NUCLEOTIDE SEQUENCE [LARGE SCALE GENOMIC DNA]</scope>
    <source>
        <strain evidence="1 2">DSM 18526</strain>
    </source>
</reference>
<dbReference type="EMBL" id="CP011971">
    <property type="protein sequence ID" value="AMN48185.1"/>
    <property type="molecule type" value="Genomic_DNA"/>
</dbReference>
<accession>A0A127FEA5</accession>
<proteinExistence type="predicted"/>
<organism evidence="1 2">
    <name type="scientific">Steroidobacter denitrificans</name>
    <dbReference type="NCBI Taxonomy" id="465721"/>
    <lineage>
        <taxon>Bacteria</taxon>
        <taxon>Pseudomonadati</taxon>
        <taxon>Pseudomonadota</taxon>
        <taxon>Gammaproteobacteria</taxon>
        <taxon>Steroidobacterales</taxon>
        <taxon>Steroidobacteraceae</taxon>
        <taxon>Steroidobacter</taxon>
    </lineage>
</organism>
<evidence type="ECO:0000313" key="2">
    <source>
        <dbReference type="Proteomes" id="UP000070250"/>
    </source>
</evidence>
<evidence type="ECO:0000313" key="1">
    <source>
        <dbReference type="EMBL" id="AMN48185.1"/>
    </source>
</evidence>